<dbReference type="EMBL" id="JAWJWE010000036">
    <property type="protein sequence ID" value="KAK6628463.1"/>
    <property type="molecule type" value="Genomic_DNA"/>
</dbReference>
<accession>A0AAN8RVT4</accession>
<dbReference type="Proteomes" id="UP001372834">
    <property type="component" value="Unassembled WGS sequence"/>
</dbReference>
<sequence>MAKMGTKAMESITRCEFKKSFTFNDIRMQIHTTVKKISFITINATRSVVDETVLKMPTSDQAIPSNWCCDVEHMGKLYPYRIPVP</sequence>
<proteinExistence type="predicted"/>
<evidence type="ECO:0000313" key="2">
    <source>
        <dbReference type="Proteomes" id="UP001372834"/>
    </source>
</evidence>
<protein>
    <submittedName>
        <fullName evidence="1">Uncharacterized protein</fullName>
    </submittedName>
</protein>
<name>A0AAN8RVT4_POLSC</name>
<comment type="caution">
    <text evidence="1">The sequence shown here is derived from an EMBL/GenBank/DDBJ whole genome shotgun (WGS) entry which is preliminary data.</text>
</comment>
<reference evidence="1 2" key="1">
    <citation type="submission" date="2023-10" db="EMBL/GenBank/DDBJ databases">
        <title>Genomes of two closely related lineages of the louse Polyplax serrata with different host specificities.</title>
        <authorList>
            <person name="Martinu J."/>
            <person name="Tarabai H."/>
            <person name="Stefka J."/>
            <person name="Hypsa V."/>
        </authorList>
    </citation>
    <scope>NUCLEOTIDE SEQUENCE [LARGE SCALE GENOMIC DNA]</scope>
    <source>
        <strain evidence="1">HR10_N</strain>
    </source>
</reference>
<dbReference type="AlphaFoldDB" id="A0AAN8RVT4"/>
<feature type="non-terminal residue" evidence="1">
    <location>
        <position position="85"/>
    </location>
</feature>
<evidence type="ECO:0000313" key="1">
    <source>
        <dbReference type="EMBL" id="KAK6628463.1"/>
    </source>
</evidence>
<gene>
    <name evidence="1" type="ORF">RUM43_002278</name>
</gene>
<organism evidence="1 2">
    <name type="scientific">Polyplax serrata</name>
    <name type="common">Common mouse louse</name>
    <dbReference type="NCBI Taxonomy" id="468196"/>
    <lineage>
        <taxon>Eukaryota</taxon>
        <taxon>Metazoa</taxon>
        <taxon>Ecdysozoa</taxon>
        <taxon>Arthropoda</taxon>
        <taxon>Hexapoda</taxon>
        <taxon>Insecta</taxon>
        <taxon>Pterygota</taxon>
        <taxon>Neoptera</taxon>
        <taxon>Paraneoptera</taxon>
        <taxon>Psocodea</taxon>
        <taxon>Troctomorpha</taxon>
        <taxon>Phthiraptera</taxon>
        <taxon>Anoplura</taxon>
        <taxon>Polyplacidae</taxon>
        <taxon>Polyplax</taxon>
    </lineage>
</organism>